<protein>
    <submittedName>
        <fullName evidence="3">Transcriptional regulator, contains XRE-family HTH domain</fullName>
    </submittedName>
</protein>
<evidence type="ECO:0000313" key="4">
    <source>
        <dbReference type="Proteomes" id="UP000199550"/>
    </source>
</evidence>
<gene>
    <name evidence="3" type="ORF">SAMN04488004_107124</name>
</gene>
<dbReference type="InterPro" id="IPR001387">
    <property type="entry name" value="Cro/C1-type_HTH"/>
</dbReference>
<evidence type="ECO:0000259" key="2">
    <source>
        <dbReference type="PROSITE" id="PS50943"/>
    </source>
</evidence>
<feature type="coiled-coil region" evidence="1">
    <location>
        <begin position="100"/>
        <end position="127"/>
    </location>
</feature>
<dbReference type="AlphaFoldDB" id="A0A1I4EU86"/>
<proteinExistence type="predicted"/>
<dbReference type="Gene3D" id="1.10.260.40">
    <property type="entry name" value="lambda repressor-like DNA-binding domains"/>
    <property type="match status" value="1"/>
</dbReference>
<dbReference type="SMART" id="SM00530">
    <property type="entry name" value="HTH_XRE"/>
    <property type="match status" value="1"/>
</dbReference>
<dbReference type="Pfam" id="PF01381">
    <property type="entry name" value="HTH_3"/>
    <property type="match status" value="1"/>
</dbReference>
<dbReference type="OrthoDB" id="5659783at2"/>
<evidence type="ECO:0000256" key="1">
    <source>
        <dbReference type="SAM" id="Coils"/>
    </source>
</evidence>
<dbReference type="SUPFAM" id="SSF47413">
    <property type="entry name" value="lambda repressor-like DNA-binding domains"/>
    <property type="match status" value="1"/>
</dbReference>
<dbReference type="PROSITE" id="PS50943">
    <property type="entry name" value="HTH_CROC1"/>
    <property type="match status" value="1"/>
</dbReference>
<keyword evidence="4" id="KW-1185">Reference proteome</keyword>
<evidence type="ECO:0000313" key="3">
    <source>
        <dbReference type="EMBL" id="SFL08076.1"/>
    </source>
</evidence>
<dbReference type="InterPro" id="IPR010982">
    <property type="entry name" value="Lambda_DNA-bd_dom_sf"/>
</dbReference>
<dbReference type="EMBL" id="FOTF01000007">
    <property type="protein sequence ID" value="SFL08076.1"/>
    <property type="molecule type" value="Genomic_DNA"/>
</dbReference>
<dbReference type="CDD" id="cd00093">
    <property type="entry name" value="HTH_XRE"/>
    <property type="match status" value="1"/>
</dbReference>
<name>A0A1I4EU86_9RHOB</name>
<dbReference type="GO" id="GO:0003677">
    <property type="term" value="F:DNA binding"/>
    <property type="evidence" value="ECO:0007669"/>
    <property type="project" value="InterPro"/>
</dbReference>
<dbReference type="Proteomes" id="UP000199550">
    <property type="component" value="Unassembled WGS sequence"/>
</dbReference>
<feature type="domain" description="HTH cro/C1-type" evidence="2">
    <location>
        <begin position="18"/>
        <end position="72"/>
    </location>
</feature>
<organism evidence="3 4">
    <name type="scientific">Loktanella salsilacus</name>
    <dbReference type="NCBI Taxonomy" id="195913"/>
    <lineage>
        <taxon>Bacteria</taxon>
        <taxon>Pseudomonadati</taxon>
        <taxon>Pseudomonadota</taxon>
        <taxon>Alphaproteobacteria</taxon>
        <taxon>Rhodobacterales</taxon>
        <taxon>Roseobacteraceae</taxon>
        <taxon>Loktanella</taxon>
    </lineage>
</organism>
<dbReference type="GeneID" id="97890427"/>
<accession>A0A1I4EU86</accession>
<reference evidence="3 4" key="1">
    <citation type="submission" date="2016-10" db="EMBL/GenBank/DDBJ databases">
        <authorList>
            <person name="de Groot N.N."/>
        </authorList>
    </citation>
    <scope>NUCLEOTIDE SEQUENCE [LARGE SCALE GENOMIC DNA]</scope>
    <source>
        <strain evidence="3 4">DSM 16199</strain>
    </source>
</reference>
<dbReference type="RefSeq" id="WP_090188080.1">
    <property type="nucleotide sequence ID" value="NZ_CAXIDI010000015.1"/>
</dbReference>
<keyword evidence="1" id="KW-0175">Coiled coil</keyword>
<sequence>MPDSDWYSDEAATFGDRLTAAREAADLTVDGLATRLGVKVSTLAGWEQDVKEPRANRLQMLAGMLGVSLTWLLTGQGDGLLPPSDDTPADTDARALLAELRDLRLSMAASADRLARLEKRLREKLKDDK</sequence>
<dbReference type="STRING" id="195913.SAMN04488004_107124"/>